<dbReference type="Gramene" id="TVU07960">
    <property type="protein sequence ID" value="TVU07960"/>
    <property type="gene ID" value="EJB05_41339"/>
</dbReference>
<keyword evidence="2" id="KW-0812">Transmembrane</keyword>
<feature type="transmembrane region" description="Helical" evidence="2">
    <location>
        <begin position="214"/>
        <end position="232"/>
    </location>
</feature>
<feature type="transmembrane region" description="Helical" evidence="2">
    <location>
        <begin position="354"/>
        <end position="377"/>
    </location>
</feature>
<keyword evidence="2" id="KW-1133">Transmembrane helix</keyword>
<comment type="caution">
    <text evidence="3">The sequence shown here is derived from an EMBL/GenBank/DDBJ whole genome shotgun (WGS) entry which is preliminary data.</text>
</comment>
<organism evidence="3 4">
    <name type="scientific">Eragrostis curvula</name>
    <name type="common">weeping love grass</name>
    <dbReference type="NCBI Taxonomy" id="38414"/>
    <lineage>
        <taxon>Eukaryota</taxon>
        <taxon>Viridiplantae</taxon>
        <taxon>Streptophyta</taxon>
        <taxon>Embryophyta</taxon>
        <taxon>Tracheophyta</taxon>
        <taxon>Spermatophyta</taxon>
        <taxon>Magnoliopsida</taxon>
        <taxon>Liliopsida</taxon>
        <taxon>Poales</taxon>
        <taxon>Poaceae</taxon>
        <taxon>PACMAD clade</taxon>
        <taxon>Chloridoideae</taxon>
        <taxon>Eragrostideae</taxon>
        <taxon>Eragrostidinae</taxon>
        <taxon>Eragrostis</taxon>
    </lineage>
</organism>
<dbReference type="AlphaFoldDB" id="A0A5J9T967"/>
<feature type="region of interest" description="Disordered" evidence="1">
    <location>
        <begin position="1"/>
        <end position="39"/>
    </location>
</feature>
<feature type="transmembrane region" description="Helical" evidence="2">
    <location>
        <begin position="76"/>
        <end position="96"/>
    </location>
</feature>
<name>A0A5J9T967_9POAL</name>
<keyword evidence="2" id="KW-0472">Membrane</keyword>
<sequence>MVSKFGRHGWVLGSGAEEEEDSAPATASESDEQRRRAEAKERIEAGAATAVLGFSTLSGCLCFPSDAKRATSSARFARHLPMLLSLNMLGLVASLVSGGHEVAARCLVVACAALSVLTLLSVVALVPGGVYVYVGLGVVAAAVLPAAAAYWYMGRHAGGGGGHEAPERSDEDRKEMEAVAKVTSSVTNSAFGGLVGVLFSVSKISGAAAAAGRAAYAAIFFMFTTAIFGLFVTSPRFRRLPIAVIRVANAFLLCSLACAAFAASFVVLRYRVFAAFAPLVVTGIICLLLRHCVAQRGGGGRDGEADKGNQEAQLKATEDLAGKVTTATFGAIMSVLGSSIGGDKGNGKTGATDLFMIALTSTFVSGFGFMLLAAAPGPAKARLAPAAKVLVWSSMALFAATAVAVYAVEVWTL</sequence>
<feature type="transmembrane region" description="Helical" evidence="2">
    <location>
        <begin position="389"/>
        <end position="408"/>
    </location>
</feature>
<feature type="transmembrane region" description="Helical" evidence="2">
    <location>
        <begin position="272"/>
        <end position="289"/>
    </location>
</feature>
<evidence type="ECO:0000256" key="1">
    <source>
        <dbReference type="SAM" id="MobiDB-lite"/>
    </source>
</evidence>
<accession>A0A5J9T967</accession>
<feature type="transmembrane region" description="Helical" evidence="2">
    <location>
        <begin position="320"/>
        <end position="342"/>
    </location>
</feature>
<gene>
    <name evidence="3" type="ORF">EJB05_41339</name>
</gene>
<protein>
    <submittedName>
        <fullName evidence="3">Uncharacterized protein</fullName>
    </submittedName>
</protein>
<reference evidence="3 4" key="1">
    <citation type="journal article" date="2019" name="Sci. Rep.">
        <title>A high-quality genome of Eragrostis curvula grass provides insights into Poaceae evolution and supports new strategies to enhance forage quality.</title>
        <authorList>
            <person name="Carballo J."/>
            <person name="Santos B.A.C.M."/>
            <person name="Zappacosta D."/>
            <person name="Garbus I."/>
            <person name="Selva J.P."/>
            <person name="Gallo C.A."/>
            <person name="Diaz A."/>
            <person name="Albertini E."/>
            <person name="Caccamo M."/>
            <person name="Echenique V."/>
        </authorList>
    </citation>
    <scope>NUCLEOTIDE SEQUENCE [LARGE SCALE GENOMIC DNA]</scope>
    <source>
        <strain evidence="4">cv. Victoria</strain>
        <tissue evidence="3">Leaf</tissue>
    </source>
</reference>
<dbReference type="Proteomes" id="UP000324897">
    <property type="component" value="Chromosome 3"/>
</dbReference>
<feature type="transmembrane region" description="Helical" evidence="2">
    <location>
        <begin position="102"/>
        <end position="123"/>
    </location>
</feature>
<feature type="transmembrane region" description="Helical" evidence="2">
    <location>
        <begin position="244"/>
        <end position="266"/>
    </location>
</feature>
<proteinExistence type="predicted"/>
<feature type="transmembrane region" description="Helical" evidence="2">
    <location>
        <begin position="130"/>
        <end position="153"/>
    </location>
</feature>
<evidence type="ECO:0000313" key="3">
    <source>
        <dbReference type="EMBL" id="TVU07960.1"/>
    </source>
</evidence>
<dbReference type="OrthoDB" id="695950at2759"/>
<evidence type="ECO:0000313" key="4">
    <source>
        <dbReference type="Proteomes" id="UP000324897"/>
    </source>
</evidence>
<dbReference type="EMBL" id="RWGY01000039">
    <property type="protein sequence ID" value="TVU07960.1"/>
    <property type="molecule type" value="Genomic_DNA"/>
</dbReference>
<feature type="non-terminal residue" evidence="3">
    <location>
        <position position="1"/>
    </location>
</feature>
<evidence type="ECO:0000256" key="2">
    <source>
        <dbReference type="SAM" id="Phobius"/>
    </source>
</evidence>
<keyword evidence="4" id="KW-1185">Reference proteome</keyword>
<feature type="transmembrane region" description="Helical" evidence="2">
    <location>
        <begin position="45"/>
        <end position="64"/>
    </location>
</feature>